<reference evidence="4" key="1">
    <citation type="submission" date="2015-01" db="EMBL/GenBank/DDBJ databases">
        <title>Draft genome sequence of Rhodococcus pyridinivorans strain KG-16, a hydrocarbon-degrading bacterium.</title>
        <authorList>
            <person name="Aggarwal R.K."/>
            <person name="Dawar C."/>
        </authorList>
    </citation>
    <scope>NUCLEOTIDE SEQUENCE [LARGE SCALE GENOMIC DNA]</scope>
    <source>
        <strain evidence="4">KG-16</strain>
    </source>
</reference>
<dbReference type="SUPFAM" id="SSF142433">
    <property type="entry name" value="CinA-like"/>
    <property type="match status" value="1"/>
</dbReference>
<name>A0A0V9UKK9_9NOCA</name>
<dbReference type="Gene3D" id="3.90.950.20">
    <property type="entry name" value="CinA-like"/>
    <property type="match status" value="1"/>
</dbReference>
<accession>A0A0V9UKK9</accession>
<evidence type="ECO:0000313" key="4">
    <source>
        <dbReference type="Proteomes" id="UP000053060"/>
    </source>
</evidence>
<feature type="domain" description="CinA C-terminal" evidence="2">
    <location>
        <begin position="15"/>
        <end position="159"/>
    </location>
</feature>
<dbReference type="EMBL" id="AZXY01000005">
    <property type="protein sequence ID" value="KSZ58549.1"/>
    <property type="molecule type" value="Genomic_DNA"/>
</dbReference>
<evidence type="ECO:0000256" key="1">
    <source>
        <dbReference type="SAM" id="MobiDB-lite"/>
    </source>
</evidence>
<evidence type="ECO:0000259" key="2">
    <source>
        <dbReference type="Pfam" id="PF02464"/>
    </source>
</evidence>
<dbReference type="Pfam" id="PF02464">
    <property type="entry name" value="CinA"/>
    <property type="match status" value="1"/>
</dbReference>
<comment type="caution">
    <text evidence="3">The sequence shown here is derived from an EMBL/GenBank/DDBJ whole genome shotgun (WGS) entry which is preliminary data.</text>
</comment>
<dbReference type="RefSeq" id="WP_060652006.1">
    <property type="nucleotide sequence ID" value="NZ_AZXY01000005.1"/>
</dbReference>
<dbReference type="InterPro" id="IPR008136">
    <property type="entry name" value="CinA_C"/>
</dbReference>
<gene>
    <name evidence="3" type="ORF">Z045_11715</name>
</gene>
<evidence type="ECO:0000313" key="3">
    <source>
        <dbReference type="EMBL" id="KSZ58549.1"/>
    </source>
</evidence>
<reference evidence="3 4" key="2">
    <citation type="journal article" date="2016" name="Genome Announc.">
        <title>Draft Genome Sequence of a Versatile Hydrocarbon-Degrading Bacterium, Rhodococcus pyridinivorans Strain KG-16, Collected from Oil Fields in India.</title>
        <authorList>
            <person name="Aggarwal R.K."/>
            <person name="Dawar C."/>
            <person name="Phanindranath R."/>
            <person name="Mutnuri L."/>
            <person name="Dayal A.M."/>
        </authorList>
    </citation>
    <scope>NUCLEOTIDE SEQUENCE [LARGE SCALE GENOMIC DNA]</scope>
    <source>
        <strain evidence="3 4">KG-16</strain>
    </source>
</reference>
<organism evidence="3 4">
    <name type="scientific">Rhodococcus pyridinivorans KG-16</name>
    <dbReference type="NCBI Taxonomy" id="1441730"/>
    <lineage>
        <taxon>Bacteria</taxon>
        <taxon>Bacillati</taxon>
        <taxon>Actinomycetota</taxon>
        <taxon>Actinomycetes</taxon>
        <taxon>Mycobacteriales</taxon>
        <taxon>Nocardiaceae</taxon>
        <taxon>Rhodococcus</taxon>
    </lineage>
</organism>
<feature type="region of interest" description="Disordered" evidence="1">
    <location>
        <begin position="107"/>
        <end position="139"/>
    </location>
</feature>
<proteinExistence type="predicted"/>
<dbReference type="AlphaFoldDB" id="A0A0V9UKK9"/>
<protein>
    <submittedName>
        <fullName evidence="3">Competence protein</fullName>
    </submittedName>
</protein>
<sequence>MADDDVVEGTDTSDELIEQLAQLASDKELTLGCAESLTAGTLAARLGAAKGSSDWFRGGIVAYSREVKYGLLEVAEGPVVCESAARTMAESTSRLLGADIVVAVSGAGGPDPQDGRPPGTVCFATTGPDGTRSEEQRFDGDPQDVLAKTVRHALSLLVERASA</sequence>
<dbReference type="PATRIC" id="fig|1441730.3.peg.2439"/>
<dbReference type="Proteomes" id="UP000053060">
    <property type="component" value="Unassembled WGS sequence"/>
</dbReference>
<dbReference type="GeneID" id="86864643"/>
<feature type="compositionally biased region" description="Low complexity" evidence="1">
    <location>
        <begin position="110"/>
        <end position="119"/>
    </location>
</feature>
<dbReference type="NCBIfam" id="TIGR00199">
    <property type="entry name" value="PncC_domain"/>
    <property type="match status" value="1"/>
</dbReference>
<dbReference type="InterPro" id="IPR036653">
    <property type="entry name" value="CinA-like_C"/>
</dbReference>